<feature type="chain" id="PRO_5046553111" description="Capsule assembly protein Wzi" evidence="1">
    <location>
        <begin position="21"/>
        <end position="490"/>
    </location>
</feature>
<name>A0ABU9UCQ0_9SPIR</name>
<organism evidence="2 3">
    <name type="scientific">Rarispira pelagica</name>
    <dbReference type="NCBI Taxonomy" id="3141764"/>
    <lineage>
        <taxon>Bacteria</taxon>
        <taxon>Pseudomonadati</taxon>
        <taxon>Spirochaetota</taxon>
        <taxon>Spirochaetia</taxon>
        <taxon>Winmispirales</taxon>
        <taxon>Winmispiraceae</taxon>
        <taxon>Rarispira</taxon>
    </lineage>
</organism>
<keyword evidence="1" id="KW-0732">Signal</keyword>
<evidence type="ECO:0000313" key="2">
    <source>
        <dbReference type="EMBL" id="MEM5948226.1"/>
    </source>
</evidence>
<accession>A0ABU9UCQ0</accession>
<dbReference type="Gene3D" id="2.40.160.130">
    <property type="entry name" value="Capsule assembly protein Wzi"/>
    <property type="match status" value="1"/>
</dbReference>
<dbReference type="Proteomes" id="UP001466331">
    <property type="component" value="Unassembled WGS sequence"/>
</dbReference>
<reference evidence="2 3" key="1">
    <citation type="submission" date="2024-03" db="EMBL/GenBank/DDBJ databases">
        <title>Ignisphaera cupida sp. nov., a hyperthermophilic hydrolytic archaeon from a hot spring of Kamchatka, and proposal of Ignisphaeraceae fam. nov.</title>
        <authorList>
            <person name="Podosokorskaya O.A."/>
            <person name="Elcheninov A.G."/>
            <person name="Maltseva A.I."/>
            <person name="Zayulina K.S."/>
            <person name="Novikov A."/>
            <person name="Merkel A.Y."/>
        </authorList>
    </citation>
    <scope>NUCLEOTIDE SEQUENCE [LARGE SCALE GENOMIC DNA]</scope>
    <source>
        <strain evidence="2 3">38H-sp</strain>
    </source>
</reference>
<evidence type="ECO:0000256" key="1">
    <source>
        <dbReference type="SAM" id="SignalP"/>
    </source>
</evidence>
<proteinExistence type="predicted"/>
<keyword evidence="3" id="KW-1185">Reference proteome</keyword>
<evidence type="ECO:0000313" key="3">
    <source>
        <dbReference type="Proteomes" id="UP001466331"/>
    </source>
</evidence>
<feature type="signal peptide" evidence="1">
    <location>
        <begin position="1"/>
        <end position="20"/>
    </location>
</feature>
<dbReference type="EMBL" id="JBCHKQ010000002">
    <property type="protein sequence ID" value="MEM5948226.1"/>
    <property type="molecule type" value="Genomic_DNA"/>
</dbReference>
<protein>
    <recommendedName>
        <fullName evidence="4">Capsule assembly protein Wzi</fullName>
    </recommendedName>
</protein>
<comment type="caution">
    <text evidence="2">The sequence shown here is derived from an EMBL/GenBank/DDBJ whole genome shotgun (WGS) entry which is preliminary data.</text>
</comment>
<dbReference type="RefSeq" id="WP_420069672.1">
    <property type="nucleotide sequence ID" value="NZ_JBCHKQ010000002.1"/>
</dbReference>
<evidence type="ECO:0008006" key="4">
    <source>
        <dbReference type="Google" id="ProtNLM"/>
    </source>
</evidence>
<gene>
    <name evidence="2" type="ORF">WKV44_06695</name>
</gene>
<sequence length="490" mass="56103">MNKTSLFLFLLINTLLYAQMAPSFSGTYPVIENEKWTGIKFELTPQLAFGSLPSELVKTDYWDWGMPVNPAERVFYLQEQLEPFFNIKLSGKAGKAGIYMELPLQKEYNTRLTDFYSNFFAPYDGLLDISKYSVDMTIPQLAYIYYQDGPVFFSIGRYPLKWGDARYPVVVSPVTYQDNLSLVIDNNTVRYSFGIISSFPYLADKEYDIQTKCYDEHSTDRIYSEPYKTIALHRLDIKSDSWRLGIGELNVIGGKFPDLIDISPVVIFHNTYGEGYSNVLMSLDASIVPISGLKIYGELAADDASFPTTEKGSDYKPGAWAYNIGAEYTKKEWGVWLEYDHTDQWMYTTSYLPYLHISVRHFYIDNQTAPKRMLAEYPLGFAYGPDADMISVGGFFNLSDIQLTAEYNFIIKGTVVDGSVTRWKWLWDGWPTSVVSTDSTLIPEALPAGDDEYINKFYLSASWKKITLFSWLIAEKNISWLMGINYKIAF</sequence>
<dbReference type="InterPro" id="IPR038636">
    <property type="entry name" value="Wzi_sf"/>
</dbReference>